<dbReference type="OrthoDB" id="433924at2759"/>
<dbReference type="PROSITE" id="PS50013">
    <property type="entry name" value="CHROMO_2"/>
    <property type="match status" value="2"/>
</dbReference>
<dbReference type="PROSITE" id="PS00598">
    <property type="entry name" value="CHROMO_1"/>
    <property type="match status" value="1"/>
</dbReference>
<dbReference type="EMBL" id="UXSR01000500">
    <property type="protein sequence ID" value="VDD76768.1"/>
    <property type="molecule type" value="Genomic_DNA"/>
</dbReference>
<evidence type="ECO:0000313" key="6">
    <source>
        <dbReference type="EMBL" id="VDD76768.1"/>
    </source>
</evidence>
<keyword evidence="3" id="KW-0539">Nucleus</keyword>
<dbReference type="InterPro" id="IPR008251">
    <property type="entry name" value="Chromo_shadow_dom"/>
</dbReference>
<dbReference type="SMART" id="SM00298">
    <property type="entry name" value="CHROMO"/>
    <property type="match status" value="2"/>
</dbReference>
<reference evidence="8" key="2">
    <citation type="submission" date="2019-11" db="UniProtKB">
        <authorList>
            <consortium name="WormBaseParasite"/>
        </authorList>
    </citation>
    <scope>IDENTIFICATION</scope>
</reference>
<dbReference type="InterPro" id="IPR016197">
    <property type="entry name" value="Chromo-like_dom_sf"/>
</dbReference>
<reference evidence="6 7" key="1">
    <citation type="submission" date="2018-10" db="EMBL/GenBank/DDBJ databases">
        <authorList>
            <consortium name="Pathogen Informatics"/>
        </authorList>
    </citation>
    <scope>NUCLEOTIDE SEQUENCE [LARGE SCALE GENOMIC DNA]</scope>
</reference>
<feature type="region of interest" description="Disordered" evidence="4">
    <location>
        <begin position="239"/>
        <end position="283"/>
    </location>
</feature>
<name>A0A0R3U7H0_MESCO</name>
<dbReference type="InterPro" id="IPR051219">
    <property type="entry name" value="Heterochromatin_chromo-domain"/>
</dbReference>
<feature type="compositionally biased region" description="Basic and acidic residues" evidence="4">
    <location>
        <begin position="65"/>
        <end position="74"/>
    </location>
</feature>
<evidence type="ECO:0000256" key="2">
    <source>
        <dbReference type="ARBA" id="ARBA00022737"/>
    </source>
</evidence>
<evidence type="ECO:0000313" key="7">
    <source>
        <dbReference type="Proteomes" id="UP000267029"/>
    </source>
</evidence>
<dbReference type="Proteomes" id="UP000267029">
    <property type="component" value="Unassembled WGS sequence"/>
</dbReference>
<evidence type="ECO:0000256" key="4">
    <source>
        <dbReference type="SAM" id="MobiDB-lite"/>
    </source>
</evidence>
<dbReference type="GO" id="GO:0000792">
    <property type="term" value="C:heterochromatin"/>
    <property type="evidence" value="ECO:0007669"/>
    <property type="project" value="UniProtKB-ARBA"/>
</dbReference>
<dbReference type="AlphaFoldDB" id="A0A0R3U7H0"/>
<evidence type="ECO:0000259" key="5">
    <source>
        <dbReference type="PROSITE" id="PS50013"/>
    </source>
</evidence>
<feature type="domain" description="Chromo" evidence="5">
    <location>
        <begin position="19"/>
        <end position="77"/>
    </location>
</feature>
<feature type="domain" description="Chromo" evidence="5">
    <location>
        <begin position="146"/>
        <end position="204"/>
    </location>
</feature>
<comment type="subcellular location">
    <subcellularLocation>
        <location evidence="1">Nucleus</location>
    </subcellularLocation>
</comment>
<dbReference type="SUPFAM" id="SSF54160">
    <property type="entry name" value="Chromo domain-like"/>
    <property type="match status" value="2"/>
</dbReference>
<dbReference type="Pfam" id="PF01393">
    <property type="entry name" value="Chromo_shadow"/>
    <property type="match status" value="1"/>
</dbReference>
<proteinExistence type="predicted"/>
<dbReference type="SMART" id="SM00300">
    <property type="entry name" value="ChSh"/>
    <property type="match status" value="1"/>
</dbReference>
<dbReference type="Pfam" id="PF00385">
    <property type="entry name" value="Chromo"/>
    <property type="match status" value="1"/>
</dbReference>
<evidence type="ECO:0000256" key="1">
    <source>
        <dbReference type="ARBA" id="ARBA00004123"/>
    </source>
</evidence>
<dbReference type="GO" id="GO:0005634">
    <property type="term" value="C:nucleus"/>
    <property type="evidence" value="ECO:0007669"/>
    <property type="project" value="UniProtKB-SubCell"/>
</dbReference>
<evidence type="ECO:0000256" key="3">
    <source>
        <dbReference type="ARBA" id="ARBA00023242"/>
    </source>
</evidence>
<organism evidence="8">
    <name type="scientific">Mesocestoides corti</name>
    <name type="common">Flatworm</name>
    <dbReference type="NCBI Taxonomy" id="53468"/>
    <lineage>
        <taxon>Eukaryota</taxon>
        <taxon>Metazoa</taxon>
        <taxon>Spiralia</taxon>
        <taxon>Lophotrochozoa</taxon>
        <taxon>Platyhelminthes</taxon>
        <taxon>Cestoda</taxon>
        <taxon>Eucestoda</taxon>
        <taxon>Cyclophyllidea</taxon>
        <taxon>Mesocestoididae</taxon>
        <taxon>Mesocestoides</taxon>
    </lineage>
</organism>
<feature type="region of interest" description="Disordered" evidence="4">
    <location>
        <begin position="65"/>
        <end position="133"/>
    </location>
</feature>
<accession>A0A0R3U7H0</accession>
<feature type="compositionally biased region" description="Basic and acidic residues" evidence="4">
    <location>
        <begin position="110"/>
        <end position="125"/>
    </location>
</feature>
<dbReference type="Gene3D" id="2.40.50.40">
    <property type="match status" value="2"/>
</dbReference>
<feature type="compositionally biased region" description="Polar residues" evidence="4">
    <location>
        <begin position="75"/>
        <end position="92"/>
    </location>
</feature>
<evidence type="ECO:0000313" key="8">
    <source>
        <dbReference type="WBParaSite" id="MCU_009456-RA"/>
    </source>
</evidence>
<keyword evidence="2" id="KW-0677">Repeat</keyword>
<gene>
    <name evidence="6" type="ORF">MCOS_LOCUS2771</name>
</gene>
<dbReference type="WBParaSite" id="MCU_009456-RA">
    <property type="protein sequence ID" value="MCU_009456-RA"/>
    <property type="gene ID" value="MCU_009456"/>
</dbReference>
<dbReference type="STRING" id="53468.A0A0R3U7H0"/>
<dbReference type="InterPro" id="IPR023779">
    <property type="entry name" value="Chromodomain_CS"/>
</dbReference>
<sequence>MTESGLRESDDSEIGEDEYQVERIVKVRIRGGKKEYFLKWKGYSEEENTWEPEENLDCPDLIKDFEERMAKERSATTSPARSSYGSNKSIMRSKSLGVSELPRKRGRSSLNDHDDSAPEAKKPADETTISVSKVPSRSLRGFARGLEPDRIIGATDSSGELMFLIKWKSCNEADLVPAREANLKCPQTVIRFYEERLTWHTPEPRAEPFQVAAVPASSTTPQATQTTVTSVDSSLHQSVAAATATETDSVCESAEASRLSTEQSAGTPAPDSSAAPSDPAAAV</sequence>
<dbReference type="PRINTS" id="PR00504">
    <property type="entry name" value="CHROMODOMAIN"/>
</dbReference>
<dbReference type="InterPro" id="IPR023780">
    <property type="entry name" value="Chromo_domain"/>
</dbReference>
<feature type="compositionally biased region" description="Low complexity" evidence="4">
    <location>
        <begin position="268"/>
        <end position="283"/>
    </location>
</feature>
<dbReference type="PANTHER" id="PTHR22812">
    <property type="entry name" value="CHROMOBOX PROTEIN"/>
    <property type="match status" value="1"/>
</dbReference>
<keyword evidence="7" id="KW-1185">Reference proteome</keyword>
<dbReference type="InterPro" id="IPR000953">
    <property type="entry name" value="Chromo/chromo_shadow_dom"/>
</dbReference>
<dbReference type="FunFam" id="2.40.50.40:FF:000031">
    <property type="entry name" value="Heterochromatin protein 1"/>
    <property type="match status" value="1"/>
</dbReference>
<dbReference type="InterPro" id="IPR017984">
    <property type="entry name" value="Chromo_dom_subgr"/>
</dbReference>
<protein>
    <submittedName>
        <fullName evidence="8">Chromo domain-containing protein</fullName>
    </submittedName>
</protein>